<evidence type="ECO:0000313" key="2">
    <source>
        <dbReference type="EMBL" id="PKC69072.1"/>
    </source>
</evidence>
<organism evidence="1 3">
    <name type="scientific">Rhizophagus irregularis</name>
    <dbReference type="NCBI Taxonomy" id="588596"/>
    <lineage>
        <taxon>Eukaryota</taxon>
        <taxon>Fungi</taxon>
        <taxon>Fungi incertae sedis</taxon>
        <taxon>Mucoromycota</taxon>
        <taxon>Glomeromycotina</taxon>
        <taxon>Glomeromycetes</taxon>
        <taxon>Glomerales</taxon>
        <taxon>Glomeraceae</taxon>
        <taxon>Rhizophagus</taxon>
    </lineage>
</organism>
<evidence type="ECO:0000313" key="1">
    <source>
        <dbReference type="EMBL" id="PKC63584.1"/>
    </source>
</evidence>
<sequence>MKNINNFRDDKEKAINLYFLSINNEIENDSSFNKDFNKLCLIKGGNIEGQCNLGYCYENSYCYGNGIGINKENKDQIKWYMKSRCVKVHTNLGGCYQYDIGTDKAKQKHLNGTDKNETKSFEWYLKSAGEYHAVAQKYVGVLPYKK</sequence>
<protein>
    <submittedName>
        <fullName evidence="1">Uncharacterized protein</fullName>
    </submittedName>
</protein>
<name>A0A2N0RJT8_9GLOM</name>
<comment type="caution">
    <text evidence="1">The sequence shown here is derived from an EMBL/GenBank/DDBJ whole genome shotgun (WGS) entry which is preliminary data.</text>
</comment>
<evidence type="ECO:0000313" key="3">
    <source>
        <dbReference type="Proteomes" id="UP000232688"/>
    </source>
</evidence>
<dbReference type="EMBL" id="LLXH01000295">
    <property type="protein sequence ID" value="PKC69072.1"/>
    <property type="molecule type" value="Genomic_DNA"/>
</dbReference>
<reference evidence="1 3" key="1">
    <citation type="submission" date="2017-10" db="EMBL/GenBank/DDBJ databases">
        <title>Extensive intraspecific genome diversity in a model arbuscular mycorrhizal fungus.</title>
        <authorList>
            <person name="Chen E.C.H."/>
            <person name="Morin E."/>
            <person name="Baudet D."/>
            <person name="Noel J."/>
            <person name="Ndikumana S."/>
            <person name="Charron P."/>
            <person name="St-Onge C."/>
            <person name="Giorgi J."/>
            <person name="Grigoriev I.V."/>
            <person name="Roux C."/>
            <person name="Martin F.M."/>
            <person name="Corradi N."/>
        </authorList>
    </citation>
    <scope>NUCLEOTIDE SEQUENCE [LARGE SCALE GENOMIC DNA]</scope>
    <source>
        <strain evidence="1 3">A1</strain>
    </source>
</reference>
<dbReference type="VEuPathDB" id="FungiDB:RhiirFUN_017833"/>
<accession>A0A2N0RJT8</accession>
<dbReference type="InterPro" id="IPR011990">
    <property type="entry name" value="TPR-like_helical_dom_sf"/>
</dbReference>
<proteinExistence type="predicted"/>
<dbReference type="AlphaFoldDB" id="A0A2N0RJT8"/>
<dbReference type="Proteomes" id="UP000232688">
    <property type="component" value="Unassembled WGS sequence"/>
</dbReference>
<dbReference type="VEuPathDB" id="FungiDB:RhiirA1_463567"/>
<dbReference type="EMBL" id="LLXH01000722">
    <property type="protein sequence ID" value="PKC63584.1"/>
    <property type="molecule type" value="Genomic_DNA"/>
</dbReference>
<dbReference type="VEuPathDB" id="FungiDB:RhiirA1_456433"/>
<dbReference type="Gene3D" id="1.25.40.10">
    <property type="entry name" value="Tetratricopeptide repeat domain"/>
    <property type="match status" value="1"/>
</dbReference>
<gene>
    <name evidence="2" type="ORF">RhiirA1_456433</name>
    <name evidence="1" type="ORF">RhiirA1_463567</name>
</gene>
<reference evidence="1 3" key="2">
    <citation type="submission" date="2017-10" db="EMBL/GenBank/DDBJ databases">
        <title>Genome analyses suggest a sexual origin of heterokaryosis in a supposedly ancient asexual fungus.</title>
        <authorList>
            <person name="Corradi N."/>
            <person name="Sedzielewska K."/>
            <person name="Noel J."/>
            <person name="Charron P."/>
            <person name="Farinelli L."/>
            <person name="Marton T."/>
            <person name="Kruger M."/>
            <person name="Pelin A."/>
            <person name="Brachmann A."/>
            <person name="Corradi N."/>
        </authorList>
    </citation>
    <scope>NUCLEOTIDE SEQUENCE [LARGE SCALE GENOMIC DNA]</scope>
    <source>
        <strain evidence="1 3">A1</strain>
    </source>
</reference>
<dbReference type="SUPFAM" id="SSF81901">
    <property type="entry name" value="HCP-like"/>
    <property type="match status" value="1"/>
</dbReference>